<protein>
    <submittedName>
        <fullName evidence="8">JAB domain-containing protein</fullName>
    </submittedName>
</protein>
<dbReference type="PROSITE" id="PS50249">
    <property type="entry name" value="MPN"/>
    <property type="match status" value="1"/>
</dbReference>
<dbReference type="CDD" id="cd08071">
    <property type="entry name" value="MPN_DUF2466"/>
    <property type="match status" value="1"/>
</dbReference>
<dbReference type="AlphaFoldDB" id="A0A5C0B006"/>
<dbReference type="Pfam" id="PF04002">
    <property type="entry name" value="RadC"/>
    <property type="match status" value="1"/>
</dbReference>
<dbReference type="SUPFAM" id="SSF47781">
    <property type="entry name" value="RuvA domain 2-like"/>
    <property type="match status" value="1"/>
</dbReference>
<dbReference type="KEGG" id="pacr:FXN63_16610"/>
<dbReference type="GO" id="GO:0008237">
    <property type="term" value="F:metallopeptidase activity"/>
    <property type="evidence" value="ECO:0007669"/>
    <property type="project" value="UniProtKB-KW"/>
</dbReference>
<keyword evidence="5" id="KW-0482">Metalloprotease</keyword>
<evidence type="ECO:0000256" key="6">
    <source>
        <dbReference type="RuleBase" id="RU003797"/>
    </source>
</evidence>
<dbReference type="GO" id="GO:0006508">
    <property type="term" value="P:proteolysis"/>
    <property type="evidence" value="ECO:0007669"/>
    <property type="project" value="UniProtKB-KW"/>
</dbReference>
<dbReference type="InterPro" id="IPR025657">
    <property type="entry name" value="RadC_JAB"/>
</dbReference>
<dbReference type="InterPro" id="IPR001405">
    <property type="entry name" value="UPF0758"/>
</dbReference>
<evidence type="ECO:0000313" key="9">
    <source>
        <dbReference type="Proteomes" id="UP000325161"/>
    </source>
</evidence>
<accession>A0A5C0B006</accession>
<evidence type="ECO:0000256" key="4">
    <source>
        <dbReference type="ARBA" id="ARBA00022833"/>
    </source>
</evidence>
<gene>
    <name evidence="8" type="ORF">FXN63_16610</name>
</gene>
<dbReference type="NCBIfam" id="NF000642">
    <property type="entry name" value="PRK00024.1"/>
    <property type="match status" value="1"/>
</dbReference>
<dbReference type="GO" id="GO:0046872">
    <property type="term" value="F:metal ion binding"/>
    <property type="evidence" value="ECO:0007669"/>
    <property type="project" value="UniProtKB-KW"/>
</dbReference>
<keyword evidence="2" id="KW-0479">Metal-binding</keyword>
<keyword evidence="4" id="KW-0862">Zinc</keyword>
<dbReference type="InterPro" id="IPR046778">
    <property type="entry name" value="UPF0758_N"/>
</dbReference>
<dbReference type="InterPro" id="IPR020891">
    <property type="entry name" value="UPF0758_CS"/>
</dbReference>
<evidence type="ECO:0000256" key="2">
    <source>
        <dbReference type="ARBA" id="ARBA00022723"/>
    </source>
</evidence>
<evidence type="ECO:0000256" key="5">
    <source>
        <dbReference type="ARBA" id="ARBA00023049"/>
    </source>
</evidence>
<keyword evidence="1" id="KW-0645">Protease</keyword>
<dbReference type="PROSITE" id="PS01302">
    <property type="entry name" value="UPF0758"/>
    <property type="match status" value="1"/>
</dbReference>
<keyword evidence="9" id="KW-1185">Reference proteome</keyword>
<evidence type="ECO:0000259" key="7">
    <source>
        <dbReference type="PROSITE" id="PS50249"/>
    </source>
</evidence>
<sequence>MHVPASPTLRDLPADMLPRERLLGHGPDALSDAELLAVLLRTGIAGCNAIELGRALLLRFGGLRGLFTAPPQELLGVPGVGPVKVSQLLAALELSRRQLAEAITRNDALTQPDLVKRFCASTLANKEIECCIALYLDTRNRLIASEELARGTIDQAAVYPREVVRAALRHHASAVILAHNHPSGVAEPSRADEQFTRCVRDALALVDIRLLDHIIVAGQSTLSLAERGLM</sequence>
<dbReference type="Gene3D" id="3.40.140.10">
    <property type="entry name" value="Cytidine Deaminase, domain 2"/>
    <property type="match status" value="1"/>
</dbReference>
<evidence type="ECO:0000256" key="3">
    <source>
        <dbReference type="ARBA" id="ARBA00022801"/>
    </source>
</evidence>
<name>A0A5C0B006_9BURK</name>
<dbReference type="SUPFAM" id="SSF102712">
    <property type="entry name" value="JAB1/MPN domain"/>
    <property type="match status" value="1"/>
</dbReference>
<evidence type="ECO:0000313" key="8">
    <source>
        <dbReference type="EMBL" id="QEI07286.1"/>
    </source>
</evidence>
<dbReference type="RefSeq" id="WP_148816333.1">
    <property type="nucleotide sequence ID" value="NZ_CP043046.1"/>
</dbReference>
<dbReference type="InterPro" id="IPR037518">
    <property type="entry name" value="MPN"/>
</dbReference>
<dbReference type="OrthoDB" id="9804482at2"/>
<reference evidence="8 9" key="1">
    <citation type="submission" date="2019-08" db="EMBL/GenBank/DDBJ databases">
        <title>Amphibian skin-associated Pigmentiphaga: genome sequence and occurrence across geography and hosts.</title>
        <authorList>
            <person name="Bletz M.C."/>
            <person name="Bunk B."/>
            <person name="Sproeer C."/>
            <person name="Biwer P."/>
            <person name="Reiter S."/>
            <person name="Rabemananjara F.C.E."/>
            <person name="Schulz S."/>
            <person name="Overmann J."/>
            <person name="Vences M."/>
        </authorList>
    </citation>
    <scope>NUCLEOTIDE SEQUENCE [LARGE SCALE GENOMIC DNA]</scope>
    <source>
        <strain evidence="8 9">Mada1488</strain>
    </source>
</reference>
<keyword evidence="3" id="KW-0378">Hydrolase</keyword>
<dbReference type="InterPro" id="IPR010994">
    <property type="entry name" value="RuvA_2-like"/>
</dbReference>
<proteinExistence type="inferred from homology"/>
<dbReference type="NCBIfam" id="TIGR00608">
    <property type="entry name" value="radc"/>
    <property type="match status" value="1"/>
</dbReference>
<dbReference type="Pfam" id="PF20582">
    <property type="entry name" value="UPF0758_N"/>
    <property type="match status" value="1"/>
</dbReference>
<organism evidence="8 9">
    <name type="scientific">Pigmentiphaga aceris</name>
    <dbReference type="NCBI Taxonomy" id="1940612"/>
    <lineage>
        <taxon>Bacteria</taxon>
        <taxon>Pseudomonadati</taxon>
        <taxon>Pseudomonadota</taxon>
        <taxon>Betaproteobacteria</taxon>
        <taxon>Burkholderiales</taxon>
        <taxon>Alcaligenaceae</taxon>
        <taxon>Pigmentiphaga</taxon>
    </lineage>
</organism>
<feature type="domain" description="MPN" evidence="7">
    <location>
        <begin position="108"/>
        <end position="230"/>
    </location>
</feature>
<dbReference type="PANTHER" id="PTHR30471">
    <property type="entry name" value="DNA REPAIR PROTEIN RADC"/>
    <property type="match status" value="1"/>
</dbReference>
<dbReference type="Proteomes" id="UP000325161">
    <property type="component" value="Chromosome"/>
</dbReference>
<dbReference type="PANTHER" id="PTHR30471:SF3">
    <property type="entry name" value="UPF0758 PROTEIN YEES-RELATED"/>
    <property type="match status" value="1"/>
</dbReference>
<dbReference type="EMBL" id="CP043046">
    <property type="protein sequence ID" value="QEI07286.1"/>
    <property type="molecule type" value="Genomic_DNA"/>
</dbReference>
<comment type="similarity">
    <text evidence="6">Belongs to the UPF0758 family.</text>
</comment>
<evidence type="ECO:0000256" key="1">
    <source>
        <dbReference type="ARBA" id="ARBA00022670"/>
    </source>
</evidence>
<dbReference type="Gene3D" id="1.10.150.20">
    <property type="entry name" value="5' to 3' exonuclease, C-terminal subdomain"/>
    <property type="match status" value="1"/>
</dbReference>